<dbReference type="Proteomes" id="UP000555836">
    <property type="component" value="Unassembled WGS sequence"/>
</dbReference>
<protein>
    <submittedName>
        <fullName evidence="2">DUF2523 domain-containing protein</fullName>
    </submittedName>
</protein>
<reference evidence="2 3" key="3">
    <citation type="submission" date="2020-04" db="EMBL/GenBank/DDBJ databases">
        <title>Whole-genome sequencing of Vibrio spp. from China reveals different genetic environments of blaCTX-M-14 among diverse lineages.</title>
        <authorList>
            <person name="Zheng Z."/>
            <person name="Ye L."/>
            <person name="Chen S."/>
        </authorList>
    </citation>
    <scope>NUCLEOTIDE SEQUENCE [LARGE SCALE GENOMIC DNA]</scope>
    <source>
        <strain evidence="2 3">Vb0574</strain>
    </source>
</reference>
<dbReference type="InterPro" id="IPR019670">
    <property type="entry name" value="DUF2523"/>
</dbReference>
<proteinExistence type="predicted"/>
<organism evidence="2 3">
    <name type="scientific">Vibrio parahaemolyticus</name>
    <dbReference type="NCBI Taxonomy" id="670"/>
    <lineage>
        <taxon>Bacteria</taxon>
        <taxon>Pseudomonadati</taxon>
        <taxon>Pseudomonadota</taxon>
        <taxon>Gammaproteobacteria</taxon>
        <taxon>Vibrionales</taxon>
        <taxon>Vibrionaceae</taxon>
        <taxon>Vibrio</taxon>
    </lineage>
</organism>
<reference evidence="1" key="2">
    <citation type="submission" date="2019-12" db="EMBL/GenBank/DDBJ databases">
        <authorList>
            <consortium name="NCBI Pathogen Detection Project"/>
        </authorList>
    </citation>
    <scope>NUCLEOTIDE SEQUENCE</scope>
    <source>
        <strain evidence="1">1930</strain>
    </source>
</reference>
<dbReference type="AlphaFoldDB" id="A0A7Y0SBU4"/>
<evidence type="ECO:0000313" key="2">
    <source>
        <dbReference type="EMBL" id="NMU30051.1"/>
    </source>
</evidence>
<accession>A0A7Y0SBU4</accession>
<name>A0A7Y0SBU4_VIBPH</name>
<dbReference type="Pfam" id="PF10734">
    <property type="entry name" value="DUF2523"/>
    <property type="match status" value="1"/>
</dbReference>
<comment type="caution">
    <text evidence="2">The sequence shown here is derived from an EMBL/GenBank/DDBJ whole genome shotgun (WGS) entry which is preliminary data.</text>
</comment>
<dbReference type="EMBL" id="DACQKT010000006">
    <property type="protein sequence ID" value="HAS6678100.1"/>
    <property type="molecule type" value="Genomic_DNA"/>
</dbReference>
<sequence>MTDFFQLMANFGDTIYNYLTNMGNFFDQIMVWLQTWWIKMKLMVAIEFLKVSYLVATSLLDEIGFSALFSQLFNLLPSELRYWGVLFKVPEGMAIYVNCATTALVMRMSR</sequence>
<evidence type="ECO:0000313" key="3">
    <source>
        <dbReference type="Proteomes" id="UP000555836"/>
    </source>
</evidence>
<dbReference type="RefSeq" id="WP_025788705.1">
    <property type="nucleotide sequence ID" value="NZ_CANUIK010000003.1"/>
</dbReference>
<reference evidence="1" key="1">
    <citation type="journal article" date="2018" name="Genome Biol.">
        <title>SKESA: strategic k-mer extension for scrupulous assemblies.</title>
        <authorList>
            <person name="Souvorov A."/>
            <person name="Agarwala R."/>
            <person name="Lipman D.J."/>
        </authorList>
    </citation>
    <scope>NUCLEOTIDE SEQUENCE</scope>
    <source>
        <strain evidence="1">1930</strain>
    </source>
</reference>
<evidence type="ECO:0000313" key="1">
    <source>
        <dbReference type="EMBL" id="HAS6678100.1"/>
    </source>
</evidence>
<dbReference type="Proteomes" id="UP000856022">
    <property type="component" value="Unassembled WGS sequence"/>
</dbReference>
<dbReference type="EMBL" id="JABCLD010002361">
    <property type="protein sequence ID" value="NMU30051.1"/>
    <property type="molecule type" value="Genomic_DNA"/>
</dbReference>
<gene>
    <name evidence="2" type="ORF">HKB21_31045</name>
    <name evidence="1" type="ORF">I7278_14890</name>
</gene>